<comment type="caution">
    <text evidence="2">The sequence shown here is derived from an EMBL/GenBank/DDBJ whole genome shotgun (WGS) entry which is preliminary data.</text>
</comment>
<dbReference type="Proteomes" id="UP000075430">
    <property type="component" value="Unassembled WGS sequence"/>
</dbReference>
<reference evidence="3" key="1">
    <citation type="submission" date="2016-02" db="EMBL/GenBank/DDBJ databases">
        <authorList>
            <person name="Dunlap C."/>
        </authorList>
    </citation>
    <scope>NUCLEOTIDE SEQUENCE [LARGE SCALE GENOMIC DNA]</scope>
    <source>
        <strain evidence="3">NRRL B-41092</strain>
    </source>
</reference>
<accession>A0A150F469</accession>
<sequence>MYGKFIKKRLDKIVLSASGKNLYKKRKEKIERSFAESKPLHGLRYCRLRGKRNVSEQVLLTAACQNMKKIAAYLAKQG</sequence>
<dbReference type="EMBL" id="LSBA01000023">
    <property type="protein sequence ID" value="KXZ16995.1"/>
    <property type="molecule type" value="Genomic_DNA"/>
</dbReference>
<dbReference type="Pfam" id="PF13751">
    <property type="entry name" value="DDE_Tnp_1_6"/>
    <property type="match status" value="1"/>
</dbReference>
<keyword evidence="3" id="KW-1185">Reference proteome</keyword>
<dbReference type="AlphaFoldDB" id="A0A150F469"/>
<proteinExistence type="predicted"/>
<organism evidence="2 3">
    <name type="scientific">Bacillus nakamurai</name>
    <dbReference type="NCBI Taxonomy" id="1793963"/>
    <lineage>
        <taxon>Bacteria</taxon>
        <taxon>Bacillati</taxon>
        <taxon>Bacillota</taxon>
        <taxon>Bacilli</taxon>
        <taxon>Bacillales</taxon>
        <taxon>Bacillaceae</taxon>
        <taxon>Bacillus</taxon>
    </lineage>
</organism>
<protein>
    <recommendedName>
        <fullName evidence="1">Transposase DDE domain-containing protein</fullName>
    </recommendedName>
</protein>
<evidence type="ECO:0000313" key="2">
    <source>
        <dbReference type="EMBL" id="KXZ16995.1"/>
    </source>
</evidence>
<dbReference type="InterPro" id="IPR025668">
    <property type="entry name" value="Tnp_DDE_dom"/>
</dbReference>
<evidence type="ECO:0000259" key="1">
    <source>
        <dbReference type="Pfam" id="PF13751"/>
    </source>
</evidence>
<name>A0A150F469_9BACI</name>
<feature type="domain" description="Transposase DDE" evidence="1">
    <location>
        <begin position="9"/>
        <end position="70"/>
    </location>
</feature>
<gene>
    <name evidence="2" type="ORF">AXI58_00955</name>
</gene>
<dbReference type="STRING" id="1793963.AXI58_00955"/>
<evidence type="ECO:0000313" key="3">
    <source>
        <dbReference type="Proteomes" id="UP000075430"/>
    </source>
</evidence>